<proteinExistence type="predicted"/>
<comment type="caution">
    <text evidence="1">The sequence shown here is derived from an EMBL/GenBank/DDBJ whole genome shotgun (WGS) entry which is preliminary data.</text>
</comment>
<reference evidence="2" key="1">
    <citation type="journal article" date="2022" name="Nat. Commun.">
        <title>Chromosome evolution and the genetic basis of agronomically important traits in greater yam.</title>
        <authorList>
            <person name="Bredeson J.V."/>
            <person name="Lyons J.B."/>
            <person name="Oniyinde I.O."/>
            <person name="Okereke N.R."/>
            <person name="Kolade O."/>
            <person name="Nnabue I."/>
            <person name="Nwadili C.O."/>
            <person name="Hribova E."/>
            <person name="Parker M."/>
            <person name="Nwogha J."/>
            <person name="Shu S."/>
            <person name="Carlson J."/>
            <person name="Kariba R."/>
            <person name="Muthemba S."/>
            <person name="Knop K."/>
            <person name="Barton G.J."/>
            <person name="Sherwood A.V."/>
            <person name="Lopez-Montes A."/>
            <person name="Asiedu R."/>
            <person name="Jamnadass R."/>
            <person name="Muchugi A."/>
            <person name="Goodstein D."/>
            <person name="Egesi C.N."/>
            <person name="Featherston J."/>
            <person name="Asfaw A."/>
            <person name="Simpson G.G."/>
            <person name="Dolezel J."/>
            <person name="Hendre P.S."/>
            <person name="Van Deynze A."/>
            <person name="Kumar P.L."/>
            <person name="Obidiegwu J.E."/>
            <person name="Bhattacharjee R."/>
            <person name="Rokhsar D.S."/>
        </authorList>
    </citation>
    <scope>NUCLEOTIDE SEQUENCE [LARGE SCALE GENOMIC DNA]</scope>
    <source>
        <strain evidence="2">cv. TDa95/00328</strain>
    </source>
</reference>
<sequence length="911" mass="99534">MLAAGEGSDKIFAGVRFVLCGFDSVSEVQYRSEIVRRGGVDVGRYDSNCTHVIVSGRVSDDPVCVAARKDGMTLVSELWVDDCIDFGTLADPNRVLYKPVKDLNGIPGSESLTICLTGYQRQDRDDIMKLVSLMGARFSKPLIANQVTHLICYKFEGEKFELAKKVGIKLVNHRWLEDCLRAWEILPVDGYLKSGWELEILEAQAMDTEEESEDGGRGAMRKKSSTGSTNLQGGVPISTSLDVSIPTKDELDRNQNAIVDKQSPNPQDLLMNDRSFITTLHKEFSNKKSIGESCLNNKIVEDLNHKNDAGMEQAVGDHVTVYAQSNKDVSIQGDTVLKNEGEVLPSNKRNIKISPNLAVTKESGSMLNYSRRTTPRKLVSAEPLSSLCGSPQGILEGNFMVHPNVAQFGPSESKPHLKFAGVTTMTEKGQSPLSSCDLKLLNPGCQGLEGRAIHGPLASPVQSEPNAAPLGEGIHCELGASNSLEKAAHTESGEHQTVDSSNFKVLCLQKRSLKRVQPFEKAKITNNKDATCGDLSNSPSKLESSKILDAGMSELHELPTREKAGACVAASLTGGKGLSDLTHVGDNLQSRDNNIHLTDQPNCTGTLVIDGRMTNNISVKEQPLGNNGDANISEANNEIKEMELPQKVNHDEAHPSMKNVDTCKKDDVKAASLMKKVGPKRSSYRRTLSNKSGKNDRNGTSLDNIESSGSYNRICISNQSSDKTGLAVRLREDLRTGKEMAEEQSEKTGNAEDGQEAGKKIFYEQNGTDPVPEDDKIMEEAIEVENKDAVEVENNSVSARSIHNVARDRMERSNREVEGVHLLISGTKSMDLDTNSSDISMDSDKENKPIENINCKHKLLGKNKKKSAQRTRIDNTNALRSTKCAKIEKPPPACFHIEWASSSEEGVSESD</sequence>
<name>A0ACB7VQ58_DIOAL</name>
<accession>A0ACB7VQ58</accession>
<gene>
    <name evidence="1" type="ORF">IHE45_07G021900</name>
</gene>
<organism evidence="1 2">
    <name type="scientific">Dioscorea alata</name>
    <name type="common">Purple yam</name>
    <dbReference type="NCBI Taxonomy" id="55571"/>
    <lineage>
        <taxon>Eukaryota</taxon>
        <taxon>Viridiplantae</taxon>
        <taxon>Streptophyta</taxon>
        <taxon>Embryophyta</taxon>
        <taxon>Tracheophyta</taxon>
        <taxon>Spermatophyta</taxon>
        <taxon>Magnoliopsida</taxon>
        <taxon>Liliopsida</taxon>
        <taxon>Dioscoreales</taxon>
        <taxon>Dioscoreaceae</taxon>
        <taxon>Dioscorea</taxon>
    </lineage>
</organism>
<evidence type="ECO:0000313" key="1">
    <source>
        <dbReference type="EMBL" id="KAH7676518.1"/>
    </source>
</evidence>
<evidence type="ECO:0000313" key="2">
    <source>
        <dbReference type="Proteomes" id="UP000827976"/>
    </source>
</evidence>
<dbReference type="Proteomes" id="UP000827976">
    <property type="component" value="Chromosome 7"/>
</dbReference>
<protein>
    <submittedName>
        <fullName evidence="1">Topoisomerase (DNA) II binding protein 1</fullName>
    </submittedName>
</protein>
<keyword evidence="2" id="KW-1185">Reference proteome</keyword>
<dbReference type="EMBL" id="CM037017">
    <property type="protein sequence ID" value="KAH7676518.1"/>
    <property type="molecule type" value="Genomic_DNA"/>
</dbReference>